<evidence type="ECO:0000259" key="2">
    <source>
        <dbReference type="Pfam" id="PF12395"/>
    </source>
</evidence>
<evidence type="ECO:0000259" key="1">
    <source>
        <dbReference type="Pfam" id="PF08874"/>
    </source>
</evidence>
<dbReference type="AlphaFoldDB" id="A0A2X2JBQ8"/>
<feature type="domain" description="DUF3658" evidence="2">
    <location>
        <begin position="160"/>
        <end position="261"/>
    </location>
</feature>
<reference evidence="3 5" key="1">
    <citation type="submission" date="2018-06" db="EMBL/GenBank/DDBJ databases">
        <authorList>
            <consortium name="Pathogen Informatics"/>
            <person name="Doyle S."/>
        </authorList>
    </citation>
    <scope>NUCLEOTIDE SEQUENCE [LARGE SCALE GENOMIC DNA]</scope>
    <source>
        <strain evidence="3 5">NCTC11343</strain>
    </source>
</reference>
<evidence type="ECO:0000313" key="6">
    <source>
        <dbReference type="Proteomes" id="UP000432350"/>
    </source>
</evidence>
<dbReference type="RefSeq" id="WP_070563009.1">
    <property type="nucleotide sequence ID" value="NZ_CP068086.1"/>
</dbReference>
<organism evidence="3 5">
    <name type="scientific">Sphingobacterium multivorum</name>
    <dbReference type="NCBI Taxonomy" id="28454"/>
    <lineage>
        <taxon>Bacteria</taxon>
        <taxon>Pseudomonadati</taxon>
        <taxon>Bacteroidota</taxon>
        <taxon>Sphingobacteriia</taxon>
        <taxon>Sphingobacteriales</taxon>
        <taxon>Sphingobacteriaceae</taxon>
        <taxon>Sphingobacterium</taxon>
    </lineage>
</organism>
<accession>A0A653ZHF1</accession>
<dbReference type="GeneID" id="97182403"/>
<dbReference type="Proteomes" id="UP000432350">
    <property type="component" value="Unassembled WGS sequence"/>
</dbReference>
<sequence>MSKKDLHITFGFSGNATLIQSKLIDVEKGEILGFTEALSLGPLCDLGDAEAIESRKAWWTNVFGSIQSEGSNNFVDDNLALLKKVISSSDRYRHIYLWLGDDANEKIIIARLLSHLKESSTPIHKLNFHHMNFRNEKGEKLNLRSLQVMREDNIVEAAKHFEKLSEDDIQSYSSLWSHIRSNDAVVNLFDDSGKHLAGDETFFDAYLLKRCNETPQRSALIVGYTLCDIWDEFYDSSVGDLFLFYRLKELADMGKIEISNPHEDPERAKIVFDVRKKD</sequence>
<gene>
    <name evidence="3" type="ORF">NCTC11343_03794</name>
    <name evidence="4" type="ORF">SPHINGO8BC_140177</name>
</gene>
<dbReference type="Pfam" id="PF12395">
    <property type="entry name" value="DUF3658"/>
    <property type="match status" value="1"/>
</dbReference>
<proteinExistence type="predicted"/>
<dbReference type="EMBL" id="UAUU01000011">
    <property type="protein sequence ID" value="SPZ91752.1"/>
    <property type="molecule type" value="Genomic_DNA"/>
</dbReference>
<name>A0A2X2JBQ8_SPHMU</name>
<dbReference type="Proteomes" id="UP000251241">
    <property type="component" value="Unassembled WGS sequence"/>
</dbReference>
<dbReference type="Pfam" id="PF08874">
    <property type="entry name" value="DUF1835"/>
    <property type="match status" value="1"/>
</dbReference>
<evidence type="ECO:0000313" key="4">
    <source>
        <dbReference type="EMBL" id="VXC54644.1"/>
    </source>
</evidence>
<feature type="domain" description="DUF1835" evidence="1">
    <location>
        <begin position="7"/>
        <end position="127"/>
    </location>
</feature>
<dbReference type="InterPro" id="IPR022123">
    <property type="entry name" value="DUF3658"/>
</dbReference>
<reference evidence="4 6" key="2">
    <citation type="submission" date="2019-10" db="EMBL/GenBank/DDBJ databases">
        <authorList>
            <person name="Karimi E."/>
        </authorList>
    </citation>
    <scope>NUCLEOTIDE SEQUENCE [LARGE SCALE GENOMIC DNA]</scope>
    <source>
        <strain evidence="4">Sphingobacterium sp. 8BC</strain>
    </source>
</reference>
<accession>A0A2X2JBQ8</accession>
<evidence type="ECO:0000313" key="3">
    <source>
        <dbReference type="EMBL" id="SPZ91752.1"/>
    </source>
</evidence>
<dbReference type="InterPro" id="IPR014973">
    <property type="entry name" value="DUF1835"/>
</dbReference>
<evidence type="ECO:0000313" key="5">
    <source>
        <dbReference type="Proteomes" id="UP000251241"/>
    </source>
</evidence>
<dbReference type="EMBL" id="CABWMV010000006">
    <property type="protein sequence ID" value="VXC54644.1"/>
    <property type="molecule type" value="Genomic_DNA"/>
</dbReference>
<protein>
    <submittedName>
        <fullName evidence="3">Protein of uncharacterized function</fullName>
    </submittedName>
</protein>